<dbReference type="InterPro" id="IPR010720">
    <property type="entry name" value="Alpha-L-AF_C"/>
</dbReference>
<name>A0A1S8MD22_9CLOT</name>
<evidence type="ECO:0000256" key="3">
    <source>
        <dbReference type="ARBA" id="ARBA00012670"/>
    </source>
</evidence>
<dbReference type="EC" id="3.2.1.55" evidence="3"/>
<dbReference type="SUPFAM" id="SSF51011">
    <property type="entry name" value="Glycosyl hydrolase domain"/>
    <property type="match status" value="1"/>
</dbReference>
<dbReference type="SUPFAM" id="SSF51445">
    <property type="entry name" value="(Trans)glycosidases"/>
    <property type="match status" value="1"/>
</dbReference>
<dbReference type="RefSeq" id="WP_077832899.1">
    <property type="nucleotide sequence ID" value="NZ_CP096983.1"/>
</dbReference>
<evidence type="ECO:0000256" key="1">
    <source>
        <dbReference type="ARBA" id="ARBA00001462"/>
    </source>
</evidence>
<protein>
    <recommendedName>
        <fullName evidence="3">non-reducing end alpha-L-arabinofuranosidase</fullName>
        <ecNumber evidence="3">3.2.1.55</ecNumber>
    </recommendedName>
</protein>
<dbReference type="Pfam" id="PF22848">
    <property type="entry name" value="ASD1_dom"/>
    <property type="match status" value="1"/>
</dbReference>
<dbReference type="EMBL" id="CP096983">
    <property type="protein sequence ID" value="URZ13581.1"/>
    <property type="molecule type" value="Genomic_DNA"/>
</dbReference>
<dbReference type="Gene3D" id="2.60.120.260">
    <property type="entry name" value="Galactose-binding domain-like"/>
    <property type="match status" value="1"/>
</dbReference>
<dbReference type="InterPro" id="IPR013320">
    <property type="entry name" value="ConA-like_dom_sf"/>
</dbReference>
<keyword evidence="7" id="KW-0326">Glycosidase</keyword>
<dbReference type="STRING" id="84029.CROST_07980"/>
<dbReference type="InterPro" id="IPR055235">
    <property type="entry name" value="ASD1_cat"/>
</dbReference>
<evidence type="ECO:0000256" key="4">
    <source>
        <dbReference type="ARBA" id="ARBA00022729"/>
    </source>
</evidence>
<dbReference type="InterPro" id="IPR010496">
    <property type="entry name" value="AL/BT2_dom"/>
</dbReference>
<dbReference type="SMART" id="SM00813">
    <property type="entry name" value="Alpha-L-AF_C"/>
    <property type="match status" value="1"/>
</dbReference>
<accession>A0A1S8MD22</accession>
<organism evidence="7 8">
    <name type="scientific">Clostridium felsineum</name>
    <dbReference type="NCBI Taxonomy" id="36839"/>
    <lineage>
        <taxon>Bacteria</taxon>
        <taxon>Bacillati</taxon>
        <taxon>Bacillota</taxon>
        <taxon>Clostridia</taxon>
        <taxon>Eubacteriales</taxon>
        <taxon>Clostridiaceae</taxon>
        <taxon>Clostridium</taxon>
    </lineage>
</organism>
<dbReference type="SUPFAM" id="SSF49785">
    <property type="entry name" value="Galactose-binding domain-like"/>
    <property type="match status" value="1"/>
</dbReference>
<evidence type="ECO:0000313" key="7">
    <source>
        <dbReference type="EMBL" id="URZ13581.1"/>
    </source>
</evidence>
<evidence type="ECO:0000256" key="2">
    <source>
        <dbReference type="ARBA" id="ARBA00007186"/>
    </source>
</evidence>
<comment type="catalytic activity">
    <reaction evidence="1">
        <text>Hydrolysis of terminal non-reducing alpha-L-arabinofuranoside residues in alpha-L-arabinosides.</text>
        <dbReference type="EC" id="3.2.1.55"/>
    </reaction>
</comment>
<gene>
    <name evidence="7" type="ORF">CROST_043470</name>
</gene>
<keyword evidence="4" id="KW-0732">Signal</keyword>
<dbReference type="Gene3D" id="2.60.120.560">
    <property type="entry name" value="Exo-inulinase, domain 1"/>
    <property type="match status" value="1"/>
</dbReference>
<dbReference type="Pfam" id="PF06439">
    <property type="entry name" value="3keto-disac_hyd"/>
    <property type="match status" value="1"/>
</dbReference>
<dbReference type="SUPFAM" id="SSF49899">
    <property type="entry name" value="Concanavalin A-like lectins/glucanases"/>
    <property type="match status" value="1"/>
</dbReference>
<dbReference type="InterPro" id="IPR051563">
    <property type="entry name" value="Glycosyl_Hydrolase_51"/>
</dbReference>
<dbReference type="AlphaFoldDB" id="A0A1S8MD22"/>
<comment type="similarity">
    <text evidence="2">Belongs to the glycosyl hydrolase 51 family.</text>
</comment>
<dbReference type="InterPro" id="IPR017853">
    <property type="entry name" value="GH"/>
</dbReference>
<dbReference type="InterPro" id="IPR008979">
    <property type="entry name" value="Galactose-bd-like_sf"/>
</dbReference>
<sequence length="835" mass="93171">MKKRYLTILMSTFLTTGAVLGYTGLSAKAAPTTNDGYTLNINTDDKLFNESDMLTGLFFEDINHGADGGLYSELLQNQSFEFKDALSSWNIVKTGATSSTAEVCTANPLNSNNTHYLEVSCPDNNSSLKLVNSGYKGITVKNGADYDFYFWARNVDKGSKITIQLEDENGNAISEAKTINKINNSWKKYDGHLKATKDTSNAKLAVSITNAGKVDLDMISLFPQDTYKNRKYGLRKDLVERLKDLKPRFLRFPGGCVVEGNSKEEMYNWKDTIGNVEERKENTNLWGYNQSYGLGFYEYFQLCEDIGAAPVPVLNCGMTCQARGVNGVPNYMAPVGPDLDPYIQNAVDLVEYANGDASTYWGKKRIEAGHKKPFNLKYMAIGNEQWGPQYHERFEAFQKVLSQKCPGITLISTAGPSASGSTFDDNWNWIKEKAPKTVVDEHYYMSPDWFLANTNRYDKYDRNGNKVFVGEYASQSNTLKSALSEGAYLTGLERNSDVVKMASYAPLFAKADDYQWSPDMIWFNGSTNYVTPNYNVQKLFSTNLGTQKLKEDLVKPQVPRNNDIKGGILLGGWSTQVQYDNVKVTDNATGKQIFSDNFDTDSGNWNSANGNWTVKDGKLELDQIADNCRILTKNNTWSNYTLEVDAKKLGGKEGFLVGFGAQDSSNFYWYNIGGWGNTKTVVEKEVDGNKTTISEADQKYGTVNTGEDYKIKIVVDGNKVSCYVNGTLTNQFTEPGRDTDVYTSTSYDSKTNELIAKVVNVADEDKKVKININGSQKLSSTATVEYMSGNTPKDVNSFDNPENVSIKTKKLNNISKSFDYDADKYSVSVIRIKLK</sequence>
<keyword evidence="5 7" id="KW-0378">Hydrolase</keyword>
<reference evidence="7 8" key="1">
    <citation type="submission" date="2022-04" db="EMBL/GenBank/DDBJ databases">
        <title>Genome sequence of C. roseum typestrain.</title>
        <authorList>
            <person name="Poehlein A."/>
            <person name="Schoch T."/>
            <person name="Duerre P."/>
            <person name="Daniel R."/>
        </authorList>
    </citation>
    <scope>NUCLEOTIDE SEQUENCE [LARGE SCALE GENOMIC DNA]</scope>
    <source>
        <strain evidence="7 8">DSM 7320</strain>
    </source>
</reference>
<dbReference type="GO" id="GO:0046373">
    <property type="term" value="P:L-arabinose metabolic process"/>
    <property type="evidence" value="ECO:0007669"/>
    <property type="project" value="InterPro"/>
</dbReference>
<proteinExistence type="inferred from homology"/>
<evidence type="ECO:0000256" key="5">
    <source>
        <dbReference type="ARBA" id="ARBA00022801"/>
    </source>
</evidence>
<evidence type="ECO:0000256" key="6">
    <source>
        <dbReference type="ARBA" id="ARBA00023180"/>
    </source>
</evidence>
<evidence type="ECO:0000313" key="8">
    <source>
        <dbReference type="Proteomes" id="UP000190951"/>
    </source>
</evidence>
<keyword evidence="8" id="KW-1185">Reference proteome</keyword>
<dbReference type="PANTHER" id="PTHR31776:SF0">
    <property type="entry name" value="ALPHA-L-ARABINOFURANOSIDASE 1"/>
    <property type="match status" value="1"/>
</dbReference>
<dbReference type="KEGG" id="crw:CROST_043470"/>
<dbReference type="Pfam" id="PF06964">
    <property type="entry name" value="Alpha-L-AF_C"/>
    <property type="match status" value="1"/>
</dbReference>
<dbReference type="PANTHER" id="PTHR31776">
    <property type="entry name" value="ALPHA-L-ARABINOFURANOSIDASE 1"/>
    <property type="match status" value="1"/>
</dbReference>
<dbReference type="Proteomes" id="UP000190951">
    <property type="component" value="Chromosome"/>
</dbReference>
<dbReference type="Gene3D" id="3.20.20.80">
    <property type="entry name" value="Glycosidases"/>
    <property type="match status" value="1"/>
</dbReference>
<dbReference type="GO" id="GO:0046556">
    <property type="term" value="F:alpha-L-arabinofuranosidase activity"/>
    <property type="evidence" value="ECO:0007669"/>
    <property type="project" value="UniProtKB-EC"/>
</dbReference>
<keyword evidence="6" id="KW-0325">Glycoprotein</keyword>